<protein>
    <recommendedName>
        <fullName evidence="5">phosphodiesterase I</fullName>
        <ecNumber evidence="5">3.1.4.1</ecNumber>
    </recommendedName>
</protein>
<dbReference type="EMBL" id="BAABJX010000059">
    <property type="protein sequence ID" value="GAA4848296.1"/>
    <property type="molecule type" value="Genomic_DNA"/>
</dbReference>
<dbReference type="PANTHER" id="PTHR15749:SF4">
    <property type="entry name" value="FANCONI-ASSOCIATED NUCLEASE 1"/>
    <property type="match status" value="1"/>
</dbReference>
<name>A0ABP9DJ65_9BACT</name>
<comment type="catalytic activity">
    <reaction evidence="1">
        <text>Hydrolytically removes 5'-nucleotides successively from the 3'-hydroxy termini of 3'-hydroxy-terminated oligonucleotides.</text>
        <dbReference type="EC" id="3.1.4.1"/>
    </reaction>
</comment>
<dbReference type="RefSeq" id="WP_345374403.1">
    <property type="nucleotide sequence ID" value="NZ_BAABJX010000059.1"/>
</dbReference>
<evidence type="ECO:0000256" key="2">
    <source>
        <dbReference type="ARBA" id="ARBA00001936"/>
    </source>
</evidence>
<dbReference type="InterPro" id="IPR011856">
    <property type="entry name" value="tRNA_endonuc-like_dom_sf"/>
</dbReference>
<evidence type="ECO:0000256" key="3">
    <source>
        <dbReference type="ARBA" id="ARBA00001946"/>
    </source>
</evidence>
<evidence type="ECO:0000256" key="1">
    <source>
        <dbReference type="ARBA" id="ARBA00000983"/>
    </source>
</evidence>
<sequence>MDGRKNNTLPEGYYLNNFNTLLNFVEKRYQDLLTPEEITFKSHFHQLSENAQRLYVRIIMRKGPYLREDKLSYPEINIPEGLHELHYEKFININPTGDLIAALNTLIKNELIQVIQEVFRLDNIKGIANLKKDELLHFIVEQEETEAIWQVIDRYHTLLEPCYYDKVLLFRLLFFGNLEQDFHEFILEDLGILRYEPYPIRKEDRFFHHRAVIDYSFLGIQAKTALYLAEKDKSLEEMLFIGEYLQEHTPPPSLQKKWEKCFEQIAYLAERMKALDVALHYYKLCSSYYSRERTVRVLDKMEAYQEALLMAEQMLKFPTHEEEEAFAQKFLNKLKKKMALPYTAIPRETFSTDQWKLQRQMDLSIEELTLEAYQAKGMNGFYSENLIWSGLFGLLFWDIIFAPIPGVFFNPFQRGPADLFQRDFYTQRASLIKQRLKEIQHTDKLSADLQSLWNEKYNTANYLVSWKKITLKQLQQVVEVIPRKHLIAILERMGKNLRSLRSGFPDLILFGPEPTSYMLVEVKGPGDQLRPNQKAWLRFFEQEGIPCRVAKVQFES</sequence>
<keyword evidence="9" id="KW-0460">Magnesium</keyword>
<evidence type="ECO:0000256" key="7">
    <source>
        <dbReference type="ARBA" id="ARBA00022723"/>
    </source>
</evidence>
<evidence type="ECO:0000256" key="6">
    <source>
        <dbReference type="ARBA" id="ARBA00022722"/>
    </source>
</evidence>
<evidence type="ECO:0000256" key="4">
    <source>
        <dbReference type="ARBA" id="ARBA00005533"/>
    </source>
</evidence>
<dbReference type="Proteomes" id="UP001500298">
    <property type="component" value="Unassembled WGS sequence"/>
</dbReference>
<evidence type="ECO:0000256" key="8">
    <source>
        <dbReference type="ARBA" id="ARBA00022801"/>
    </source>
</evidence>
<comment type="cofactor">
    <cofactor evidence="2">
        <name>Mn(2+)</name>
        <dbReference type="ChEBI" id="CHEBI:29035"/>
    </cofactor>
</comment>
<dbReference type="PANTHER" id="PTHR15749">
    <property type="entry name" value="FANCONI-ASSOCIATED NUCLEASE 1"/>
    <property type="match status" value="1"/>
</dbReference>
<evidence type="ECO:0000259" key="11">
    <source>
        <dbReference type="SMART" id="SM00990"/>
    </source>
</evidence>
<dbReference type="SMART" id="SM00990">
    <property type="entry name" value="VRR_NUC"/>
    <property type="match status" value="1"/>
</dbReference>
<dbReference type="Gene3D" id="3.40.1350.10">
    <property type="match status" value="1"/>
</dbReference>
<proteinExistence type="inferred from homology"/>
<keyword evidence="8" id="KW-0378">Hydrolase</keyword>
<comment type="similarity">
    <text evidence="4">Belongs to the FAN1 family.</text>
</comment>
<dbReference type="Pfam" id="PF08774">
    <property type="entry name" value="VRR_NUC"/>
    <property type="match status" value="1"/>
</dbReference>
<evidence type="ECO:0000256" key="10">
    <source>
        <dbReference type="ARBA" id="ARBA00023211"/>
    </source>
</evidence>
<dbReference type="Pfam" id="PF21315">
    <property type="entry name" value="FAN1_HTH"/>
    <property type="match status" value="1"/>
</dbReference>
<evidence type="ECO:0000256" key="9">
    <source>
        <dbReference type="ARBA" id="ARBA00022842"/>
    </source>
</evidence>
<reference evidence="13" key="1">
    <citation type="journal article" date="2019" name="Int. J. Syst. Evol. Microbiol.">
        <title>The Global Catalogue of Microorganisms (GCM) 10K type strain sequencing project: providing services to taxonomists for standard genome sequencing and annotation.</title>
        <authorList>
            <consortium name="The Broad Institute Genomics Platform"/>
            <consortium name="The Broad Institute Genome Sequencing Center for Infectious Disease"/>
            <person name="Wu L."/>
            <person name="Ma J."/>
        </authorList>
    </citation>
    <scope>NUCLEOTIDE SEQUENCE [LARGE SCALE GENOMIC DNA]</scope>
    <source>
        <strain evidence="13">JCM 18326</strain>
    </source>
</reference>
<dbReference type="InterPro" id="IPR049125">
    <property type="entry name" value="FAN1-like_WH"/>
</dbReference>
<dbReference type="InterPro" id="IPR014883">
    <property type="entry name" value="VRR_NUC"/>
</dbReference>
<organism evidence="12 13">
    <name type="scientific">Algivirga pacifica</name>
    <dbReference type="NCBI Taxonomy" id="1162670"/>
    <lineage>
        <taxon>Bacteria</taxon>
        <taxon>Pseudomonadati</taxon>
        <taxon>Bacteroidota</taxon>
        <taxon>Cytophagia</taxon>
        <taxon>Cytophagales</taxon>
        <taxon>Flammeovirgaceae</taxon>
        <taxon>Algivirga</taxon>
    </lineage>
</organism>
<evidence type="ECO:0000313" key="12">
    <source>
        <dbReference type="EMBL" id="GAA4848296.1"/>
    </source>
</evidence>
<keyword evidence="10" id="KW-0464">Manganese</keyword>
<keyword evidence="13" id="KW-1185">Reference proteome</keyword>
<keyword evidence="7" id="KW-0479">Metal-binding</keyword>
<dbReference type="InterPro" id="IPR033315">
    <property type="entry name" value="Fan1-like"/>
</dbReference>
<gene>
    <name evidence="12" type="primary">fan1</name>
    <name evidence="12" type="ORF">GCM10023331_36220</name>
</gene>
<feature type="domain" description="VRR-NUC" evidence="11">
    <location>
        <begin position="452"/>
        <end position="554"/>
    </location>
</feature>
<comment type="cofactor">
    <cofactor evidence="3">
        <name>Mg(2+)</name>
        <dbReference type="ChEBI" id="CHEBI:18420"/>
    </cofactor>
</comment>
<accession>A0ABP9DJ65</accession>
<keyword evidence="6" id="KW-0540">Nuclease</keyword>
<dbReference type="EC" id="3.1.4.1" evidence="5"/>
<evidence type="ECO:0000313" key="13">
    <source>
        <dbReference type="Proteomes" id="UP001500298"/>
    </source>
</evidence>
<evidence type="ECO:0000256" key="5">
    <source>
        <dbReference type="ARBA" id="ARBA00012029"/>
    </source>
</evidence>
<comment type="caution">
    <text evidence="12">The sequence shown here is derived from an EMBL/GenBank/DDBJ whole genome shotgun (WGS) entry which is preliminary data.</text>
</comment>